<comment type="caution">
    <text evidence="2">The sequence shown here is derived from an EMBL/GenBank/DDBJ whole genome shotgun (WGS) entry which is preliminary data.</text>
</comment>
<dbReference type="Proteomes" id="UP000012589">
    <property type="component" value="Unassembled WGS sequence"/>
</dbReference>
<proteinExistence type="predicted"/>
<dbReference type="AlphaFoldDB" id="N2A8Z5"/>
<name>N2A8Z5_9FIRM</name>
<dbReference type="Pfam" id="PF14706">
    <property type="entry name" value="Tnp_DNA_bind"/>
    <property type="match status" value="1"/>
</dbReference>
<accession>N2A8Z5</accession>
<reference evidence="2 3" key="1">
    <citation type="journal article" date="2014" name="Genome Announc.">
        <title>Draft genome sequences of the altered schaedler flora, a defined bacterial community from gnotobiotic mice.</title>
        <authorList>
            <person name="Wannemuehler M.J."/>
            <person name="Overstreet A.M."/>
            <person name="Ward D.V."/>
            <person name="Phillips G.J."/>
        </authorList>
    </citation>
    <scope>NUCLEOTIDE SEQUENCE [LARGE SCALE GENOMIC DNA]</scope>
    <source>
        <strain evidence="2 3">ASF492</strain>
    </source>
</reference>
<feature type="domain" description="Transposase Tn5-like N-terminal" evidence="1">
    <location>
        <begin position="9"/>
        <end position="63"/>
    </location>
</feature>
<sequence length="90" mass="10163">MTVKYSNWETEFVDAKFVDQRLKTRFFKIMDAFAAAPDKSTWAAAGSGSSAKAAYRFFRNTDVSKDELLDSVSGATVEKMKYADAEWMLL</sequence>
<dbReference type="STRING" id="1235802.C823_03000"/>
<dbReference type="InterPro" id="IPR014735">
    <property type="entry name" value="Transposase_Tn5-like_N"/>
</dbReference>
<dbReference type="PATRIC" id="fig|1235802.3.peg.3169"/>
<dbReference type="EMBL" id="AQFT01000092">
    <property type="protein sequence ID" value="EMZ24696.1"/>
    <property type="molecule type" value="Genomic_DNA"/>
</dbReference>
<keyword evidence="3" id="KW-1185">Reference proteome</keyword>
<dbReference type="InterPro" id="IPR038215">
    <property type="entry name" value="TN5-like_N_sf"/>
</dbReference>
<gene>
    <name evidence="2" type="ORF">C823_03000</name>
</gene>
<dbReference type="SUPFAM" id="SSF53098">
    <property type="entry name" value="Ribonuclease H-like"/>
    <property type="match status" value="1"/>
</dbReference>
<evidence type="ECO:0000313" key="3">
    <source>
        <dbReference type="Proteomes" id="UP000012589"/>
    </source>
</evidence>
<protein>
    <recommendedName>
        <fullName evidence="1">Transposase Tn5-like N-terminal domain-containing protein</fullName>
    </recommendedName>
</protein>
<dbReference type="InterPro" id="IPR012337">
    <property type="entry name" value="RNaseH-like_sf"/>
</dbReference>
<dbReference type="HOGENOM" id="CLU_188300_0_0_9"/>
<dbReference type="Gene3D" id="1.10.246.40">
    <property type="entry name" value="Tn5 transposase, domain 1"/>
    <property type="match status" value="1"/>
</dbReference>
<organism evidence="2 3">
    <name type="scientific">Eubacterium plexicaudatum ASF492</name>
    <dbReference type="NCBI Taxonomy" id="1235802"/>
    <lineage>
        <taxon>Bacteria</taxon>
        <taxon>Bacillati</taxon>
        <taxon>Bacillota</taxon>
        <taxon>Clostridia</taxon>
        <taxon>Eubacteriales</taxon>
        <taxon>Eubacteriaceae</taxon>
        <taxon>Eubacterium</taxon>
    </lineage>
</organism>
<evidence type="ECO:0000259" key="1">
    <source>
        <dbReference type="Pfam" id="PF14706"/>
    </source>
</evidence>
<evidence type="ECO:0000313" key="2">
    <source>
        <dbReference type="EMBL" id="EMZ24696.1"/>
    </source>
</evidence>